<dbReference type="InterPro" id="IPR008530">
    <property type="entry name" value="CCDC22"/>
</dbReference>
<feature type="compositionally biased region" description="Polar residues" evidence="2">
    <location>
        <begin position="10"/>
        <end position="28"/>
    </location>
</feature>
<evidence type="ECO:0000259" key="3">
    <source>
        <dbReference type="Pfam" id="PF05667"/>
    </source>
</evidence>
<feature type="domain" description="CCDC22 coiled-coil" evidence="3">
    <location>
        <begin position="14"/>
        <end position="171"/>
    </location>
</feature>
<name>A0A6G1S810_9ACAR</name>
<evidence type="ECO:0000313" key="4">
    <source>
        <dbReference type="EMBL" id="MDE46644.1"/>
    </source>
</evidence>
<protein>
    <recommendedName>
        <fullName evidence="1">Coiled-coil domain-containing protein 22 homolog</fullName>
    </recommendedName>
</protein>
<proteinExistence type="predicted"/>
<dbReference type="AlphaFoldDB" id="A0A6G1S810"/>
<dbReference type="Pfam" id="PF05667">
    <property type="entry name" value="CCDC22_CC"/>
    <property type="match status" value="1"/>
</dbReference>
<dbReference type="EMBL" id="GGYP01001873">
    <property type="protein sequence ID" value="MDE46644.1"/>
    <property type="molecule type" value="Transcribed_RNA"/>
</dbReference>
<dbReference type="GO" id="GO:0097602">
    <property type="term" value="F:cullin family protein binding"/>
    <property type="evidence" value="ECO:0007669"/>
    <property type="project" value="TreeGrafter"/>
</dbReference>
<dbReference type="InterPro" id="IPR048348">
    <property type="entry name" value="CCDC22_CC"/>
</dbReference>
<dbReference type="GO" id="GO:2000060">
    <property type="term" value="P:positive regulation of ubiquitin-dependent protein catabolic process"/>
    <property type="evidence" value="ECO:0007669"/>
    <property type="project" value="TreeGrafter"/>
</dbReference>
<dbReference type="PANTHER" id="PTHR15668">
    <property type="entry name" value="JM1 PROTEIN"/>
    <property type="match status" value="1"/>
</dbReference>
<accession>A0A6G1S810</accession>
<feature type="region of interest" description="Disordered" evidence="2">
    <location>
        <begin position="1"/>
        <end position="28"/>
    </location>
</feature>
<evidence type="ECO:0000256" key="2">
    <source>
        <dbReference type="SAM" id="MobiDB-lite"/>
    </source>
</evidence>
<gene>
    <name evidence="4" type="ORF">g.21137</name>
</gene>
<organism evidence="4">
    <name type="scientific">Aceria tosichella</name>
    <name type="common">wheat curl mite</name>
    <dbReference type="NCBI Taxonomy" id="561515"/>
    <lineage>
        <taxon>Eukaryota</taxon>
        <taxon>Metazoa</taxon>
        <taxon>Ecdysozoa</taxon>
        <taxon>Arthropoda</taxon>
        <taxon>Chelicerata</taxon>
        <taxon>Arachnida</taxon>
        <taxon>Acari</taxon>
        <taxon>Acariformes</taxon>
        <taxon>Trombidiformes</taxon>
        <taxon>Prostigmata</taxon>
        <taxon>Eupodina</taxon>
        <taxon>Eriophyoidea</taxon>
        <taxon>Eriophyidae</taxon>
        <taxon>Eriophyinae</taxon>
        <taxon>Aceriini</taxon>
        <taxon>Aceria</taxon>
    </lineage>
</organism>
<dbReference type="PANTHER" id="PTHR15668:SF4">
    <property type="entry name" value="COILED-COIL DOMAIN-CONTAINING PROTEIN 22"/>
    <property type="match status" value="1"/>
</dbReference>
<evidence type="ECO:0000256" key="1">
    <source>
        <dbReference type="ARBA" id="ARBA00017553"/>
    </source>
</evidence>
<reference evidence="4" key="1">
    <citation type="submission" date="2018-10" db="EMBL/GenBank/DDBJ databases">
        <title>Transcriptome assembly of Aceria tosichella (Wheat curl mite) Type 2.</title>
        <authorList>
            <person name="Scully E.D."/>
            <person name="Geib S.M."/>
            <person name="Palmer N.A."/>
            <person name="Gupta A.K."/>
            <person name="Sarath G."/>
            <person name="Tatineni S."/>
        </authorList>
    </citation>
    <scope>NUCLEOTIDE SEQUENCE</scope>
    <source>
        <strain evidence="4">LincolnNE</strain>
    </source>
</reference>
<sequence length="180" mass="20944">MEHDPAKNADGQTAMDSSNNREQQQLESCLSVEEKRAKISSNYETIEVLRSRLMESQKRERTGMTRAGYIKMIFDATKKVHKQNLELSKAVLETRQLQRDIRSLCGQIDRTFKQTEEIILRDAHNGDTWDQECYRLLTIMHKGCDKLVQTVQETGDLTRELRQIEDQIGQLKIRQTVNSM</sequence>